<evidence type="ECO:0000256" key="9">
    <source>
        <dbReference type="ARBA" id="ARBA00022801"/>
    </source>
</evidence>
<dbReference type="AlphaFoldDB" id="A0A4R5N929"/>
<evidence type="ECO:0000256" key="6">
    <source>
        <dbReference type="ARBA" id="ARBA00022485"/>
    </source>
</evidence>
<dbReference type="GO" id="GO:0046872">
    <property type="term" value="F:metal ion binding"/>
    <property type="evidence" value="ECO:0007669"/>
    <property type="project" value="UniProtKB-UniRule"/>
</dbReference>
<sequence>MEKWSNKKIELFRQQLLNWYDTQGRANLPWRKNHEPYRVLVSEIMLQQTQVDTVLPYFERFMSTLPTVKDLADADEDVVLKLWEGLGYYSRARHLQKAAQFLTYECNGVWPTTAKDLQQLPGVGPYTAAAIASISFNEVVPAVDGNMFRVFSRLLKIDDDIARPKTRQVFYDAILPIVDPVRPGDFNQAIMDLGSSYMTAKNPDSEHSPVKDFNQAYLDDVEMNYPVKSKKVKAIRQKFLAYIYEENGAILFEKRPDSGLLANFWTFPLLQQHDDFDVSDITQGELLNIKPITHIFTHRRWEIWLVKREHLPEKQSNQRFLTSEEWQQLSLPTVQHKLLKSLEENNVYK</sequence>
<evidence type="ECO:0000256" key="8">
    <source>
        <dbReference type="ARBA" id="ARBA00022763"/>
    </source>
</evidence>
<evidence type="ECO:0000256" key="11">
    <source>
        <dbReference type="ARBA" id="ARBA00023014"/>
    </source>
</evidence>
<evidence type="ECO:0000256" key="4">
    <source>
        <dbReference type="ARBA" id="ARBA00012045"/>
    </source>
</evidence>
<dbReference type="GO" id="GO:0006298">
    <property type="term" value="P:mismatch repair"/>
    <property type="evidence" value="ECO:0007669"/>
    <property type="project" value="TreeGrafter"/>
</dbReference>
<dbReference type="Pfam" id="PF14815">
    <property type="entry name" value="NUDIX_4"/>
    <property type="match status" value="1"/>
</dbReference>
<dbReference type="RefSeq" id="WP_133264325.1">
    <property type="nucleotide sequence ID" value="NZ_JAGYGP010000007.1"/>
</dbReference>
<keyword evidence="11" id="KW-0411">Iron-sulfur</keyword>
<evidence type="ECO:0000256" key="3">
    <source>
        <dbReference type="ARBA" id="ARBA00008343"/>
    </source>
</evidence>
<dbReference type="GO" id="GO:0006284">
    <property type="term" value="P:base-excision repair"/>
    <property type="evidence" value="ECO:0007669"/>
    <property type="project" value="UniProtKB-UniRule"/>
</dbReference>
<dbReference type="GO" id="GO:0035485">
    <property type="term" value="F:adenine/guanine mispair binding"/>
    <property type="evidence" value="ECO:0007669"/>
    <property type="project" value="TreeGrafter"/>
</dbReference>
<keyword evidence="10 14" id="KW-0408">Iron</keyword>
<dbReference type="SUPFAM" id="SSF55811">
    <property type="entry name" value="Nudix"/>
    <property type="match status" value="1"/>
</dbReference>
<evidence type="ECO:0000313" key="16">
    <source>
        <dbReference type="EMBL" id="TDG68508.1"/>
    </source>
</evidence>
<dbReference type="SMART" id="SM00478">
    <property type="entry name" value="ENDO3c"/>
    <property type="match status" value="1"/>
</dbReference>
<evidence type="ECO:0000256" key="10">
    <source>
        <dbReference type="ARBA" id="ARBA00023004"/>
    </source>
</evidence>
<dbReference type="InterPro" id="IPR023170">
    <property type="entry name" value="HhH_base_excis_C"/>
</dbReference>
<dbReference type="PANTHER" id="PTHR42944">
    <property type="entry name" value="ADENINE DNA GLYCOSYLASE"/>
    <property type="match status" value="1"/>
</dbReference>
<keyword evidence="12" id="KW-0234">DNA repair</keyword>
<evidence type="ECO:0000256" key="14">
    <source>
        <dbReference type="RuleBase" id="RU365096"/>
    </source>
</evidence>
<dbReference type="EC" id="3.2.2.31" evidence="4 14"/>
<keyword evidence="17" id="KW-1185">Reference proteome</keyword>
<dbReference type="SUPFAM" id="SSF48150">
    <property type="entry name" value="DNA-glycosylase"/>
    <property type="match status" value="1"/>
</dbReference>
<keyword evidence="9" id="KW-0378">Hydrolase</keyword>
<dbReference type="Pfam" id="PF00730">
    <property type="entry name" value="HhH-GPD"/>
    <property type="match status" value="1"/>
</dbReference>
<evidence type="ECO:0000256" key="5">
    <source>
        <dbReference type="ARBA" id="ARBA00022023"/>
    </source>
</evidence>
<evidence type="ECO:0000313" key="17">
    <source>
        <dbReference type="Proteomes" id="UP000295681"/>
    </source>
</evidence>
<dbReference type="GO" id="GO:0034039">
    <property type="term" value="F:8-oxo-7,8-dihydroguanine DNA N-glycosylase activity"/>
    <property type="evidence" value="ECO:0007669"/>
    <property type="project" value="TreeGrafter"/>
</dbReference>
<comment type="function">
    <text evidence="2">Adenine glycosylase active on G-A mispairs. MutY also corrects error-prone DNA synthesis past GO lesions which are due to the oxidatively damaged form of guanine: 7,8-dihydro-8-oxoguanine (8-oxo-dGTP).</text>
</comment>
<dbReference type="InterPro" id="IPR029119">
    <property type="entry name" value="MutY_C"/>
</dbReference>
<gene>
    <name evidence="16" type="ORF">C5L23_000110</name>
</gene>
<dbReference type="GO" id="GO:0032357">
    <property type="term" value="F:oxidized purine DNA binding"/>
    <property type="evidence" value="ECO:0007669"/>
    <property type="project" value="TreeGrafter"/>
</dbReference>
<evidence type="ECO:0000256" key="12">
    <source>
        <dbReference type="ARBA" id="ARBA00023204"/>
    </source>
</evidence>
<dbReference type="InterPro" id="IPR000445">
    <property type="entry name" value="HhH_motif"/>
</dbReference>
<dbReference type="CDD" id="cd00056">
    <property type="entry name" value="ENDO3c"/>
    <property type="match status" value="1"/>
</dbReference>
<keyword evidence="8 14" id="KW-0227">DNA damage</keyword>
<accession>A0A4R5N929</accession>
<name>A0A4R5N929_9LACO</name>
<keyword evidence="6" id="KW-0004">4Fe-4S</keyword>
<comment type="catalytic activity">
    <reaction evidence="1 14">
        <text>Hydrolyzes free adenine bases from 7,8-dihydro-8-oxoguanine:adenine mismatched double-stranded DNA, leaving an apurinic site.</text>
        <dbReference type="EC" id="3.2.2.31"/>
    </reaction>
</comment>
<dbReference type="Pfam" id="PF00633">
    <property type="entry name" value="HHH"/>
    <property type="match status" value="1"/>
</dbReference>
<dbReference type="EMBL" id="PUFI01000013">
    <property type="protein sequence ID" value="TDG68508.1"/>
    <property type="molecule type" value="Genomic_DNA"/>
</dbReference>
<dbReference type="GO" id="GO:0051539">
    <property type="term" value="F:4 iron, 4 sulfur cluster binding"/>
    <property type="evidence" value="ECO:0007669"/>
    <property type="project" value="UniProtKB-UniRule"/>
</dbReference>
<evidence type="ECO:0000256" key="7">
    <source>
        <dbReference type="ARBA" id="ARBA00022723"/>
    </source>
</evidence>
<organism evidence="16 17">
    <name type="scientific">Leuconostoc fallax</name>
    <dbReference type="NCBI Taxonomy" id="1251"/>
    <lineage>
        <taxon>Bacteria</taxon>
        <taxon>Bacillati</taxon>
        <taxon>Bacillota</taxon>
        <taxon>Bacilli</taxon>
        <taxon>Lactobacillales</taxon>
        <taxon>Lactobacillaceae</taxon>
        <taxon>Leuconostoc</taxon>
    </lineage>
</organism>
<keyword evidence="7" id="KW-0479">Metal-binding</keyword>
<dbReference type="NCBIfam" id="TIGR01084">
    <property type="entry name" value="mutY"/>
    <property type="match status" value="1"/>
</dbReference>
<dbReference type="InterPro" id="IPR015797">
    <property type="entry name" value="NUDIX_hydrolase-like_dom_sf"/>
</dbReference>
<evidence type="ECO:0000256" key="13">
    <source>
        <dbReference type="ARBA" id="ARBA00023295"/>
    </source>
</evidence>
<evidence type="ECO:0000256" key="2">
    <source>
        <dbReference type="ARBA" id="ARBA00002933"/>
    </source>
</evidence>
<dbReference type="STRING" id="907931.GCA_000165675_01709"/>
<dbReference type="CDD" id="cd03431">
    <property type="entry name" value="NUDIX_DNA_Glycosylase_C-MutY"/>
    <property type="match status" value="1"/>
</dbReference>
<dbReference type="PANTHER" id="PTHR42944:SF1">
    <property type="entry name" value="ADENINE DNA GLYCOSYLASE"/>
    <property type="match status" value="1"/>
</dbReference>
<evidence type="ECO:0000256" key="1">
    <source>
        <dbReference type="ARBA" id="ARBA00000843"/>
    </source>
</evidence>
<dbReference type="InterPro" id="IPR003265">
    <property type="entry name" value="HhH-GPD_domain"/>
</dbReference>
<dbReference type="Gene3D" id="3.90.79.10">
    <property type="entry name" value="Nucleoside Triphosphate Pyrophosphohydrolase"/>
    <property type="match status" value="1"/>
</dbReference>
<dbReference type="FunFam" id="1.10.340.30:FF:000002">
    <property type="entry name" value="Adenine DNA glycosylase"/>
    <property type="match status" value="1"/>
</dbReference>
<dbReference type="InterPro" id="IPR044298">
    <property type="entry name" value="MIG/MutY"/>
</dbReference>
<dbReference type="InterPro" id="IPR005760">
    <property type="entry name" value="A/G_AdeGlyc_MutY"/>
</dbReference>
<comment type="caution">
    <text evidence="16">The sequence shown here is derived from an EMBL/GenBank/DDBJ whole genome shotgun (WGS) entry which is preliminary data.</text>
</comment>
<keyword evidence="13 14" id="KW-0326">Glycosidase</keyword>
<dbReference type="InterPro" id="IPR011257">
    <property type="entry name" value="DNA_glycosylase"/>
</dbReference>
<dbReference type="Proteomes" id="UP000295681">
    <property type="component" value="Unassembled WGS sequence"/>
</dbReference>
<dbReference type="GO" id="GO:0000701">
    <property type="term" value="F:purine-specific mismatch base pair DNA N-glycosylase activity"/>
    <property type="evidence" value="ECO:0007669"/>
    <property type="project" value="UniProtKB-EC"/>
</dbReference>
<proteinExistence type="inferred from homology"/>
<reference evidence="16 17" key="1">
    <citation type="journal article" date="2019" name="Appl. Microbiol. Biotechnol.">
        <title>Uncovering carbohydrate metabolism through a genotype-phenotype association study of 56 lactic acid bacteria genomes.</title>
        <authorList>
            <person name="Buron-Moles G."/>
            <person name="Chailyan A."/>
            <person name="Dolejs I."/>
            <person name="Forster J."/>
            <person name="Miks M.H."/>
        </authorList>
    </citation>
    <scope>NUCLEOTIDE SEQUENCE [LARGE SCALE GENOMIC DNA]</scope>
    <source>
        <strain evidence="16 17">ATCC 700006</strain>
    </source>
</reference>
<evidence type="ECO:0000259" key="15">
    <source>
        <dbReference type="SMART" id="SM00478"/>
    </source>
</evidence>
<dbReference type="Gene3D" id="1.10.340.30">
    <property type="entry name" value="Hypothetical protein, domain 2"/>
    <property type="match status" value="1"/>
</dbReference>
<feature type="domain" description="HhH-GPD" evidence="15">
    <location>
        <begin position="45"/>
        <end position="196"/>
    </location>
</feature>
<comment type="cofactor">
    <cofactor evidence="14">
        <name>[4Fe-4S] cluster</name>
        <dbReference type="ChEBI" id="CHEBI:49883"/>
    </cofactor>
    <text evidence="14">Binds 1 [4Fe-4S] cluster.</text>
</comment>
<dbReference type="Gene3D" id="1.10.1670.10">
    <property type="entry name" value="Helix-hairpin-Helix base-excision DNA repair enzymes (C-terminal)"/>
    <property type="match status" value="1"/>
</dbReference>
<protein>
    <recommendedName>
        <fullName evidence="5 14">Adenine DNA glycosylase</fullName>
        <ecNumber evidence="4 14">3.2.2.31</ecNumber>
    </recommendedName>
</protein>
<comment type="similarity">
    <text evidence="3 14">Belongs to the Nth/MutY family.</text>
</comment>